<dbReference type="PANTHER" id="PTHR43202:SF1">
    <property type="entry name" value="NICOTINATE PHOSPHORIBOSYLTRANSFERASE"/>
    <property type="match status" value="1"/>
</dbReference>
<feature type="domain" description="Quinolinate phosphoribosyl transferase N-terminal" evidence="9">
    <location>
        <begin position="18"/>
        <end position="110"/>
    </location>
</feature>
<dbReference type="PANTHER" id="PTHR43202">
    <property type="entry name" value="NICOTINATE-NUCLEOTIDE PYROPHOSPHORYLASE"/>
    <property type="match status" value="1"/>
</dbReference>
<comment type="catalytic activity">
    <reaction evidence="7">
        <text>5-phospho-alpha-D-ribose 1-diphosphate + nicotinate + ATP + H2O = nicotinate beta-D-ribonucleotide + ADP + phosphate + diphosphate</text>
        <dbReference type="Rhea" id="RHEA:36163"/>
        <dbReference type="ChEBI" id="CHEBI:15377"/>
        <dbReference type="ChEBI" id="CHEBI:30616"/>
        <dbReference type="ChEBI" id="CHEBI:32544"/>
        <dbReference type="ChEBI" id="CHEBI:33019"/>
        <dbReference type="ChEBI" id="CHEBI:43474"/>
        <dbReference type="ChEBI" id="CHEBI:57502"/>
        <dbReference type="ChEBI" id="CHEBI:58017"/>
        <dbReference type="ChEBI" id="CHEBI:456216"/>
        <dbReference type="EC" id="6.3.4.21"/>
    </reaction>
</comment>
<evidence type="ECO:0000313" key="10">
    <source>
        <dbReference type="EMBL" id="MBI3127676.1"/>
    </source>
</evidence>
<dbReference type="GO" id="GO:0004514">
    <property type="term" value="F:nicotinate-nucleotide diphosphorylase (carboxylating) activity"/>
    <property type="evidence" value="ECO:0007669"/>
    <property type="project" value="InterPro"/>
</dbReference>
<evidence type="ECO:0000256" key="2">
    <source>
        <dbReference type="ARBA" id="ARBA00013236"/>
    </source>
</evidence>
<dbReference type="Proteomes" id="UP000782312">
    <property type="component" value="Unassembled WGS sequence"/>
</dbReference>
<dbReference type="GO" id="GO:0009435">
    <property type="term" value="P:NAD+ biosynthetic process"/>
    <property type="evidence" value="ECO:0007669"/>
    <property type="project" value="InterPro"/>
</dbReference>
<comment type="pathway">
    <text evidence="1">Cofactor biosynthesis; NAD(+) biosynthesis; nicotinate D-ribonucleotide from nicotinate: step 1/1.</text>
</comment>
<dbReference type="InterPro" id="IPR022412">
    <property type="entry name" value="Quinolinate_PRibosylTrfase_N"/>
</dbReference>
<evidence type="ECO:0000256" key="1">
    <source>
        <dbReference type="ARBA" id="ARBA00004952"/>
    </source>
</evidence>
<dbReference type="Pfam" id="PF01729">
    <property type="entry name" value="QRPTase_C"/>
    <property type="match status" value="1"/>
</dbReference>
<gene>
    <name evidence="10" type="ORF">HYZ11_08750</name>
</gene>
<evidence type="ECO:0000256" key="6">
    <source>
        <dbReference type="ARBA" id="ARBA00022679"/>
    </source>
</evidence>
<evidence type="ECO:0000256" key="3">
    <source>
        <dbReference type="ARBA" id="ARBA00022553"/>
    </source>
</evidence>
<dbReference type="NCBIfam" id="NF006415">
    <property type="entry name" value="PRK08662.1"/>
    <property type="match status" value="1"/>
</dbReference>
<dbReference type="SUPFAM" id="SSF51690">
    <property type="entry name" value="Nicotinate/Quinolinate PRTase C-terminal domain-like"/>
    <property type="match status" value="1"/>
</dbReference>
<keyword evidence="6" id="KW-0808">Transferase</keyword>
<dbReference type="EMBL" id="JACPUR010000019">
    <property type="protein sequence ID" value="MBI3127676.1"/>
    <property type="molecule type" value="Genomic_DNA"/>
</dbReference>
<dbReference type="InterPro" id="IPR036068">
    <property type="entry name" value="Nicotinate_pribotase-like_C"/>
</dbReference>
<accession>A0A932MQ18</accession>
<evidence type="ECO:0000259" key="9">
    <source>
        <dbReference type="Pfam" id="PF02749"/>
    </source>
</evidence>
<dbReference type="Gene3D" id="3.20.20.70">
    <property type="entry name" value="Aldolase class I"/>
    <property type="match status" value="1"/>
</dbReference>
<evidence type="ECO:0000259" key="8">
    <source>
        <dbReference type="Pfam" id="PF01729"/>
    </source>
</evidence>
<dbReference type="EC" id="6.3.4.21" evidence="2"/>
<dbReference type="InterPro" id="IPR013785">
    <property type="entry name" value="Aldolase_TIM"/>
</dbReference>
<comment type="caution">
    <text evidence="10">The sequence shown here is derived from an EMBL/GenBank/DDBJ whole genome shotgun (WGS) entry which is preliminary data.</text>
</comment>
<sequence>MDLFISGYDEIRSGKVTDVYFDRTRRILEAKGIRKRVRAEFMAKSLPSGWGVFVGLTEILSLLKGFPVDVRAVPEGTLFRPFQPVLEIEGVYNDFALLETPVLGLMCQASGVATRAARCRIAAGGRQLVSFGARRMHPAVAPMIERAAYLGGCDGVALVKGAELLGLPPIGTMPHALVIVMGGLVPALKAFDEVIGPEVPRVALVDTFGDEKFEALAAAKALADRLSAVRLDTPGSRRGDMVQLLREVRWELDRAGHRHVKLFVSGGLDERKILELNPAVDGGYGVGTAISSASTVDFSMDIVEIEGEAVAKRGKLSGAKHLLRCRACGAERVIPMDRPYGDCEACGGPMDQLLAPVMRAGEALAPAPPAREIRERVLGQLHRVRLDASE</sequence>
<evidence type="ECO:0000313" key="11">
    <source>
        <dbReference type="Proteomes" id="UP000782312"/>
    </source>
</evidence>
<evidence type="ECO:0000256" key="5">
    <source>
        <dbReference type="ARBA" id="ARBA00022642"/>
    </source>
</evidence>
<evidence type="ECO:0000256" key="4">
    <source>
        <dbReference type="ARBA" id="ARBA00022598"/>
    </source>
</evidence>
<dbReference type="InterPro" id="IPR053190">
    <property type="entry name" value="NAPRTase-like"/>
</dbReference>
<dbReference type="Pfam" id="PF02749">
    <property type="entry name" value="QRPTase_N"/>
    <property type="match status" value="1"/>
</dbReference>
<keyword evidence="5" id="KW-0662">Pyridine nucleotide biosynthesis</keyword>
<feature type="domain" description="Quinolinate phosphoribosyl transferase C-terminal" evidence="8">
    <location>
        <begin position="112"/>
        <end position="301"/>
    </location>
</feature>
<dbReference type="PIRSF" id="PIRSF000484">
    <property type="entry name" value="NAPRT"/>
    <property type="match status" value="1"/>
</dbReference>
<dbReference type="SUPFAM" id="SSF54675">
    <property type="entry name" value="Nicotinate/Quinolinate PRTase N-terminal domain-like"/>
    <property type="match status" value="1"/>
</dbReference>
<dbReference type="InterPro" id="IPR035809">
    <property type="entry name" value="NAPRTase_arc-type"/>
</dbReference>
<dbReference type="Gene3D" id="3.90.1170.20">
    <property type="entry name" value="Quinolinate phosphoribosyl transferase, N-terminal domain"/>
    <property type="match status" value="1"/>
</dbReference>
<dbReference type="AlphaFoldDB" id="A0A932MQ18"/>
<dbReference type="InterPro" id="IPR007229">
    <property type="entry name" value="Nic_PRibTrfase-Fam"/>
</dbReference>
<evidence type="ECO:0000256" key="7">
    <source>
        <dbReference type="ARBA" id="ARBA00048668"/>
    </source>
</evidence>
<keyword evidence="4 10" id="KW-0436">Ligase</keyword>
<dbReference type="CDD" id="cd01571">
    <property type="entry name" value="NAPRTase_B"/>
    <property type="match status" value="1"/>
</dbReference>
<protein>
    <recommendedName>
        <fullName evidence="2">nicotinate phosphoribosyltransferase</fullName>
        <ecNumber evidence="2">6.3.4.21</ecNumber>
    </recommendedName>
</protein>
<keyword evidence="3" id="KW-0597">Phosphoprotein</keyword>
<reference evidence="10" key="1">
    <citation type="submission" date="2020-07" db="EMBL/GenBank/DDBJ databases">
        <title>Huge and variable diversity of episymbiotic CPR bacteria and DPANN archaea in groundwater ecosystems.</title>
        <authorList>
            <person name="He C.Y."/>
            <person name="Keren R."/>
            <person name="Whittaker M."/>
            <person name="Farag I.F."/>
            <person name="Doudna J."/>
            <person name="Cate J.H.D."/>
            <person name="Banfield J.F."/>
        </authorList>
    </citation>
    <scope>NUCLEOTIDE SEQUENCE</scope>
    <source>
        <strain evidence="10">NC_groundwater_763_Ag_S-0.2um_68_21</strain>
    </source>
</reference>
<proteinExistence type="predicted"/>
<organism evidence="10 11">
    <name type="scientific">Tectimicrobiota bacterium</name>
    <dbReference type="NCBI Taxonomy" id="2528274"/>
    <lineage>
        <taxon>Bacteria</taxon>
        <taxon>Pseudomonadati</taxon>
        <taxon>Nitrospinota/Tectimicrobiota group</taxon>
        <taxon>Candidatus Tectimicrobiota</taxon>
    </lineage>
</organism>
<dbReference type="InterPro" id="IPR037128">
    <property type="entry name" value="Quinolinate_PRibosylTase_N_sf"/>
</dbReference>
<keyword evidence="10" id="KW-0328">Glycosyltransferase</keyword>
<dbReference type="InterPro" id="IPR002638">
    <property type="entry name" value="Quinolinate_PRibosylTrfase_C"/>
</dbReference>
<name>A0A932MQ18_UNCTE</name>
<dbReference type="GO" id="GO:0004516">
    <property type="term" value="F:nicotinate phosphoribosyltransferase activity"/>
    <property type="evidence" value="ECO:0007669"/>
    <property type="project" value="UniProtKB-EC"/>
</dbReference>